<comment type="catalytic activity">
    <reaction evidence="1">
        <text>ATP + protein L-histidine = ADP + protein N-phospho-L-histidine.</text>
        <dbReference type="EC" id="2.7.13.3"/>
    </reaction>
</comment>
<keyword evidence="5" id="KW-0597">Phosphoprotein</keyword>
<dbReference type="InterPro" id="IPR004358">
    <property type="entry name" value="Sig_transdc_His_kin-like_C"/>
</dbReference>
<proteinExistence type="predicted"/>
<dbReference type="CDD" id="cd12914">
    <property type="entry name" value="PDC1_DGC_like"/>
    <property type="match status" value="1"/>
</dbReference>
<evidence type="ECO:0000313" key="14">
    <source>
        <dbReference type="EMBL" id="SMF32303.1"/>
    </source>
</evidence>
<dbReference type="PANTHER" id="PTHR43711:SF1">
    <property type="entry name" value="HISTIDINE KINASE 1"/>
    <property type="match status" value="1"/>
</dbReference>
<dbReference type="PRINTS" id="PR00344">
    <property type="entry name" value="BCTRLSENSOR"/>
</dbReference>
<dbReference type="SMART" id="SM00388">
    <property type="entry name" value="HisKA"/>
    <property type="match status" value="1"/>
</dbReference>
<evidence type="ECO:0000256" key="9">
    <source>
        <dbReference type="ARBA" id="ARBA00022989"/>
    </source>
</evidence>
<dbReference type="Gene3D" id="1.10.287.130">
    <property type="match status" value="1"/>
</dbReference>
<evidence type="ECO:0000313" key="15">
    <source>
        <dbReference type="Proteomes" id="UP000192917"/>
    </source>
</evidence>
<evidence type="ECO:0000256" key="8">
    <source>
        <dbReference type="ARBA" id="ARBA00022777"/>
    </source>
</evidence>
<dbReference type="STRING" id="560819.SAMN05428998_11129"/>
<keyword evidence="15" id="KW-1185">Reference proteome</keyword>
<feature type="transmembrane region" description="Helical" evidence="12">
    <location>
        <begin position="16"/>
        <end position="37"/>
    </location>
</feature>
<dbReference type="InterPro" id="IPR036097">
    <property type="entry name" value="HisK_dim/P_sf"/>
</dbReference>
<keyword evidence="10" id="KW-0902">Two-component regulatory system</keyword>
<sequence length="581" mass="62652">MSAASPDLSSRRLKRVTLFGSLAIAVLLVLFVGASLWSERRETLRAAENLALSQLQSFAHAIGLTLVGVETVLDVATARVAADGPGDPRLSDYLHNLVRRIGSLRAVLVIDGEGRIVADSRPGRPAVGFNAGSRSYYLLPRAGRIGKIFIGRPVLSFLDGQWALPLSKAVRGPQGELLAVVVASISPRSLAEGVPASDIDQNRRALLARADGALLMQLPGNGFWPRTSLADTPLFEQHLRRDGLGVFETSSLFDDKRRLVAYRRLEGFPLVAAVGLTDAFVLQRFWSHLFGFTGLLLVALAVLTGATVLQLRSVSAMSRRNRELAQAYRIAYGANRAKSQFLARMSHDLRTPLNAIAGFSELMTLGILGPLPERYRQYAEHIRSSSLHLHSLVQDLLDLSRAESGRLTLNDEEAVAIGKLVEDCLNLMEGAARDRSVRLDNRLPSETPRVYCDPIRIKQILINLLTNAADYLQPGAVVRLELERGAEGDLRLVVADDGPGIAPEILAAAQGDDEQLDPLVAAKTRGSGLGLSIAFALARLHGGVLEIDSGPDRGTCAVLRLPASRVLATTSATEPGLREVG</sequence>
<evidence type="ECO:0000256" key="5">
    <source>
        <dbReference type="ARBA" id="ARBA00022553"/>
    </source>
</evidence>
<evidence type="ECO:0000259" key="13">
    <source>
        <dbReference type="PROSITE" id="PS50109"/>
    </source>
</evidence>
<dbReference type="InterPro" id="IPR036890">
    <property type="entry name" value="HATPase_C_sf"/>
</dbReference>
<reference evidence="14 15" key="1">
    <citation type="submission" date="2017-04" db="EMBL/GenBank/DDBJ databases">
        <authorList>
            <person name="Afonso C.L."/>
            <person name="Miller P.J."/>
            <person name="Scott M.A."/>
            <person name="Spackman E."/>
            <person name="Goraichik I."/>
            <person name="Dimitrov K.M."/>
            <person name="Suarez D.L."/>
            <person name="Swayne D.E."/>
        </authorList>
    </citation>
    <scope>NUCLEOTIDE SEQUENCE [LARGE SCALE GENOMIC DNA]</scope>
    <source>
        <strain evidence="14 15">USBA 355</strain>
    </source>
</reference>
<dbReference type="Proteomes" id="UP000192917">
    <property type="component" value="Unassembled WGS sequence"/>
</dbReference>
<dbReference type="GO" id="GO:0005886">
    <property type="term" value="C:plasma membrane"/>
    <property type="evidence" value="ECO:0007669"/>
    <property type="project" value="UniProtKB-SubCell"/>
</dbReference>
<evidence type="ECO:0000256" key="10">
    <source>
        <dbReference type="ARBA" id="ARBA00023012"/>
    </source>
</evidence>
<keyword evidence="6" id="KW-0808">Transferase</keyword>
<evidence type="ECO:0000256" key="2">
    <source>
        <dbReference type="ARBA" id="ARBA00004651"/>
    </source>
</evidence>
<accession>A0A1Y6BX24</accession>
<evidence type="ECO:0000256" key="1">
    <source>
        <dbReference type="ARBA" id="ARBA00000085"/>
    </source>
</evidence>
<evidence type="ECO:0000256" key="12">
    <source>
        <dbReference type="SAM" id="Phobius"/>
    </source>
</evidence>
<dbReference type="InterPro" id="IPR033479">
    <property type="entry name" value="dCache_1"/>
</dbReference>
<dbReference type="PROSITE" id="PS50109">
    <property type="entry name" value="HIS_KIN"/>
    <property type="match status" value="1"/>
</dbReference>
<dbReference type="Pfam" id="PF02518">
    <property type="entry name" value="HATPase_c"/>
    <property type="match status" value="1"/>
</dbReference>
<keyword evidence="7 12" id="KW-0812">Transmembrane</keyword>
<dbReference type="Gene3D" id="3.30.565.10">
    <property type="entry name" value="Histidine kinase-like ATPase, C-terminal domain"/>
    <property type="match status" value="1"/>
</dbReference>
<dbReference type="Gene3D" id="3.30.450.20">
    <property type="entry name" value="PAS domain"/>
    <property type="match status" value="2"/>
</dbReference>
<dbReference type="InterPro" id="IPR050736">
    <property type="entry name" value="Sensor_HK_Regulatory"/>
</dbReference>
<dbReference type="GO" id="GO:0000155">
    <property type="term" value="F:phosphorelay sensor kinase activity"/>
    <property type="evidence" value="ECO:0007669"/>
    <property type="project" value="InterPro"/>
</dbReference>
<keyword evidence="9 12" id="KW-1133">Transmembrane helix</keyword>
<comment type="subcellular location">
    <subcellularLocation>
        <location evidence="2">Cell membrane</location>
        <topology evidence="2">Multi-pass membrane protein</topology>
    </subcellularLocation>
</comment>
<dbReference type="SUPFAM" id="SSF55874">
    <property type="entry name" value="ATPase domain of HSP90 chaperone/DNA topoisomerase II/histidine kinase"/>
    <property type="match status" value="1"/>
</dbReference>
<evidence type="ECO:0000256" key="11">
    <source>
        <dbReference type="ARBA" id="ARBA00023136"/>
    </source>
</evidence>
<dbReference type="EMBL" id="FWZX01000011">
    <property type="protein sequence ID" value="SMF32303.1"/>
    <property type="molecule type" value="Genomic_DNA"/>
</dbReference>
<name>A0A1Y6BX24_9PROT</name>
<evidence type="ECO:0000256" key="4">
    <source>
        <dbReference type="ARBA" id="ARBA00022475"/>
    </source>
</evidence>
<dbReference type="CDD" id="cd12915">
    <property type="entry name" value="PDC2_DGC_like"/>
    <property type="match status" value="1"/>
</dbReference>
<evidence type="ECO:0000256" key="6">
    <source>
        <dbReference type="ARBA" id="ARBA00022679"/>
    </source>
</evidence>
<feature type="transmembrane region" description="Helical" evidence="12">
    <location>
        <begin position="292"/>
        <end position="311"/>
    </location>
</feature>
<dbReference type="SUPFAM" id="SSF47384">
    <property type="entry name" value="Homodimeric domain of signal transducing histidine kinase"/>
    <property type="match status" value="1"/>
</dbReference>
<keyword evidence="4" id="KW-1003">Cell membrane</keyword>
<dbReference type="EC" id="2.7.13.3" evidence="3"/>
<dbReference type="RefSeq" id="WP_085123409.1">
    <property type="nucleotide sequence ID" value="NZ_FWZX01000011.1"/>
</dbReference>
<dbReference type="InterPro" id="IPR003594">
    <property type="entry name" value="HATPase_dom"/>
</dbReference>
<protein>
    <recommendedName>
        <fullName evidence="3">histidine kinase</fullName>
        <ecNumber evidence="3">2.7.13.3</ecNumber>
    </recommendedName>
</protein>
<dbReference type="Pfam" id="PF02743">
    <property type="entry name" value="dCache_1"/>
    <property type="match status" value="1"/>
</dbReference>
<dbReference type="CDD" id="cd00082">
    <property type="entry name" value="HisKA"/>
    <property type="match status" value="1"/>
</dbReference>
<gene>
    <name evidence="14" type="ORF">SAMN05428998_11129</name>
</gene>
<keyword evidence="8 14" id="KW-0418">Kinase</keyword>
<dbReference type="CDD" id="cd00075">
    <property type="entry name" value="HATPase"/>
    <property type="match status" value="1"/>
</dbReference>
<dbReference type="PANTHER" id="PTHR43711">
    <property type="entry name" value="TWO-COMPONENT HISTIDINE KINASE"/>
    <property type="match status" value="1"/>
</dbReference>
<dbReference type="Pfam" id="PF00512">
    <property type="entry name" value="HisKA"/>
    <property type="match status" value="1"/>
</dbReference>
<dbReference type="SMART" id="SM00387">
    <property type="entry name" value="HATPase_c"/>
    <property type="match status" value="1"/>
</dbReference>
<feature type="domain" description="Histidine kinase" evidence="13">
    <location>
        <begin position="344"/>
        <end position="565"/>
    </location>
</feature>
<dbReference type="AlphaFoldDB" id="A0A1Y6BX24"/>
<dbReference type="InterPro" id="IPR003661">
    <property type="entry name" value="HisK_dim/P_dom"/>
</dbReference>
<dbReference type="InterPro" id="IPR005467">
    <property type="entry name" value="His_kinase_dom"/>
</dbReference>
<keyword evidence="11 12" id="KW-0472">Membrane</keyword>
<evidence type="ECO:0000256" key="3">
    <source>
        <dbReference type="ARBA" id="ARBA00012438"/>
    </source>
</evidence>
<evidence type="ECO:0000256" key="7">
    <source>
        <dbReference type="ARBA" id="ARBA00022692"/>
    </source>
</evidence>
<organism evidence="14 15">
    <name type="scientific">Tistlia consotensis USBA 355</name>
    <dbReference type="NCBI Taxonomy" id="560819"/>
    <lineage>
        <taxon>Bacteria</taxon>
        <taxon>Pseudomonadati</taxon>
        <taxon>Pseudomonadota</taxon>
        <taxon>Alphaproteobacteria</taxon>
        <taxon>Rhodospirillales</taxon>
        <taxon>Rhodovibrionaceae</taxon>
        <taxon>Tistlia</taxon>
    </lineage>
</organism>